<feature type="transmembrane region" description="Helical" evidence="1">
    <location>
        <begin position="436"/>
        <end position="452"/>
    </location>
</feature>
<name>A0A7E4V5J2_PANRE</name>
<evidence type="ECO:0000313" key="2">
    <source>
        <dbReference type="Proteomes" id="UP000492821"/>
    </source>
</evidence>
<organism evidence="2 3">
    <name type="scientific">Panagrellus redivivus</name>
    <name type="common">Microworm</name>
    <dbReference type="NCBI Taxonomy" id="6233"/>
    <lineage>
        <taxon>Eukaryota</taxon>
        <taxon>Metazoa</taxon>
        <taxon>Ecdysozoa</taxon>
        <taxon>Nematoda</taxon>
        <taxon>Chromadorea</taxon>
        <taxon>Rhabditida</taxon>
        <taxon>Tylenchina</taxon>
        <taxon>Panagrolaimomorpha</taxon>
        <taxon>Panagrolaimoidea</taxon>
        <taxon>Panagrolaimidae</taxon>
        <taxon>Panagrellus</taxon>
    </lineage>
</organism>
<keyword evidence="2" id="KW-1185">Reference proteome</keyword>
<keyword evidence="1" id="KW-0812">Transmembrane</keyword>
<dbReference type="PANTHER" id="PTHR21650:SF4">
    <property type="entry name" value="MEMBRALIN"/>
    <property type="match status" value="1"/>
</dbReference>
<dbReference type="Proteomes" id="UP000492821">
    <property type="component" value="Unassembled WGS sequence"/>
</dbReference>
<feature type="transmembrane region" description="Helical" evidence="1">
    <location>
        <begin position="98"/>
        <end position="118"/>
    </location>
</feature>
<dbReference type="GO" id="GO:0005783">
    <property type="term" value="C:endoplasmic reticulum"/>
    <property type="evidence" value="ECO:0007669"/>
    <property type="project" value="TreeGrafter"/>
</dbReference>
<reference evidence="3" key="2">
    <citation type="submission" date="2020-10" db="UniProtKB">
        <authorList>
            <consortium name="WormBaseParasite"/>
        </authorList>
    </citation>
    <scope>IDENTIFICATION</scope>
</reference>
<dbReference type="Pfam" id="PF09746">
    <property type="entry name" value="Membralin"/>
    <property type="match status" value="1"/>
</dbReference>
<feature type="transmembrane region" description="Helical" evidence="1">
    <location>
        <begin position="464"/>
        <end position="480"/>
    </location>
</feature>
<dbReference type="WBParaSite" id="Pan_g16376.t2">
    <property type="protein sequence ID" value="Pan_g16376.t2"/>
    <property type="gene ID" value="Pan_g16376"/>
</dbReference>
<dbReference type="InterPro" id="IPR019144">
    <property type="entry name" value="Membralin"/>
</dbReference>
<dbReference type="AlphaFoldDB" id="A0A7E4V5J2"/>
<feature type="transmembrane region" description="Helical" evidence="1">
    <location>
        <begin position="486"/>
        <end position="507"/>
    </location>
</feature>
<dbReference type="PANTHER" id="PTHR21650">
    <property type="entry name" value="MEMBRALIN/KINETOCHORE PROTEIN NUF2"/>
    <property type="match status" value="1"/>
</dbReference>
<feature type="transmembrane region" description="Helical" evidence="1">
    <location>
        <begin position="405"/>
        <end position="424"/>
    </location>
</feature>
<evidence type="ECO:0000313" key="3">
    <source>
        <dbReference type="WBParaSite" id="Pan_g16376.t2"/>
    </source>
</evidence>
<dbReference type="GO" id="GO:0034976">
    <property type="term" value="P:response to endoplasmic reticulum stress"/>
    <property type="evidence" value="ECO:0007669"/>
    <property type="project" value="TreeGrafter"/>
</dbReference>
<reference evidence="2" key="1">
    <citation type="journal article" date="2013" name="Genetics">
        <title>The draft genome and transcriptome of Panagrellus redivivus are shaped by the harsh demands of a free-living lifestyle.</title>
        <authorList>
            <person name="Srinivasan J."/>
            <person name="Dillman A.R."/>
            <person name="Macchietto M.G."/>
            <person name="Heikkinen L."/>
            <person name="Lakso M."/>
            <person name="Fracchia K.M."/>
            <person name="Antoshechkin I."/>
            <person name="Mortazavi A."/>
            <person name="Wong G."/>
            <person name="Sternberg P.W."/>
        </authorList>
    </citation>
    <scope>NUCLEOTIDE SEQUENCE [LARGE SCALE GENOMIC DNA]</scope>
    <source>
        <strain evidence="2">MT8872</strain>
    </source>
</reference>
<protein>
    <submittedName>
        <fullName evidence="3">Membralin</fullName>
    </submittedName>
</protein>
<dbReference type="GO" id="GO:1904294">
    <property type="term" value="P:positive regulation of ERAD pathway"/>
    <property type="evidence" value="ECO:0007669"/>
    <property type="project" value="TreeGrafter"/>
</dbReference>
<keyword evidence="1" id="KW-0472">Membrane</keyword>
<keyword evidence="1" id="KW-1133">Transmembrane helix</keyword>
<evidence type="ECO:0000256" key="1">
    <source>
        <dbReference type="SAM" id="Phobius"/>
    </source>
</evidence>
<proteinExistence type="predicted"/>
<feature type="transmembrane region" description="Helical" evidence="1">
    <location>
        <begin position="361"/>
        <end position="384"/>
    </location>
</feature>
<sequence length="636" mass="71658">MATPAAAAPATPGSSNRPFIVYRSDGNAPADAAGGANGAVFHDDLTAFETANLGPGNVRANPSGLNNVRNHLFHVMLVKLALSYAQHTTARVRRVIEFLFLAVALCCLGGLVYVHVLIPAIPTNCLESIRDTWPKLGIIRVEVVKSWDEYHVYQETLKRRKSNFTPFSLREILIQGPEALPSELKQIHNFKTNFKAVIDKAKANNASSHIFQLFTTIYDMIPDMLIDKSWSETRSTGIGDFSFSEHINPDEFDLFDVETLAPAPFLYIVEYSAYHGLLRMPAFLRTHYKIPTMLVQLSSDDPNQCLYNYRRNGFTKFLTGYDDILMNSLKSLSDNEKEKGYLHDLIRDEHYHFVSFAQSRLVYLTAMCVMFIFTFAISMLLRFSHHQIFLFIVDLLHMFELNQPLVFPVAPLLTVILALVVVGMEAIMSEIFSDTTTAFYIILIVWIADQYDAICCQSQIGRRYWLRFFYLYHFGFYAYHYRYNGLHTGGALVTSSAFIVHSMVYFFHHYELPIILYHDEVRRVVRRINQQNAEVLHEPNVHPTATTDASDTHSAVYIPSETPAIQRDRIIHQATTHGMTIIGPGAPSVVVSDVGDGTEQVVAERAAEEVVQQVLGEVFADVAVAESAEPTSSSSS</sequence>
<accession>A0A7E4V5J2</accession>